<feature type="domain" description="Polysaccharide pyruvyl transferase" evidence="2">
    <location>
        <begin position="17"/>
        <end position="324"/>
    </location>
</feature>
<accession>A0ABV4U0J7</accession>
<dbReference type="InterPro" id="IPR007345">
    <property type="entry name" value="Polysacch_pyruvyl_Trfase"/>
</dbReference>
<dbReference type="RefSeq" id="WP_425343988.1">
    <property type="nucleotide sequence ID" value="NZ_JBGUBD010000001.1"/>
</dbReference>
<organism evidence="3 4">
    <name type="scientific">Natronomicrosphaera hydrolytica</name>
    <dbReference type="NCBI Taxonomy" id="3242702"/>
    <lineage>
        <taxon>Bacteria</taxon>
        <taxon>Pseudomonadati</taxon>
        <taxon>Planctomycetota</taxon>
        <taxon>Phycisphaerae</taxon>
        <taxon>Phycisphaerales</taxon>
        <taxon>Phycisphaeraceae</taxon>
        <taxon>Natronomicrosphaera</taxon>
    </lineage>
</organism>
<dbReference type="GO" id="GO:0016740">
    <property type="term" value="F:transferase activity"/>
    <property type="evidence" value="ECO:0007669"/>
    <property type="project" value="UniProtKB-KW"/>
</dbReference>
<evidence type="ECO:0000313" key="4">
    <source>
        <dbReference type="Proteomes" id="UP001575105"/>
    </source>
</evidence>
<name>A0ABV4U0J7_9BACT</name>
<evidence type="ECO:0000313" key="3">
    <source>
        <dbReference type="EMBL" id="MFA9477066.1"/>
    </source>
</evidence>
<dbReference type="EMBL" id="JBGUBD010000001">
    <property type="protein sequence ID" value="MFA9477066.1"/>
    <property type="molecule type" value="Genomic_DNA"/>
</dbReference>
<dbReference type="PANTHER" id="PTHR36836:SF1">
    <property type="entry name" value="COLANIC ACID BIOSYNTHESIS PROTEIN WCAK"/>
    <property type="match status" value="1"/>
</dbReference>
<feature type="compositionally biased region" description="Basic and acidic residues" evidence="1">
    <location>
        <begin position="412"/>
        <end position="422"/>
    </location>
</feature>
<comment type="caution">
    <text evidence="3">The sequence shown here is derived from an EMBL/GenBank/DDBJ whole genome shotgun (WGS) entry which is preliminary data.</text>
</comment>
<reference evidence="3 4" key="1">
    <citation type="submission" date="2024-08" db="EMBL/GenBank/DDBJ databases">
        <title>Whole-genome sequencing of halo(alkali)philic microorganisms from hypersaline lakes.</title>
        <authorList>
            <person name="Sorokin D.Y."/>
            <person name="Merkel A.Y."/>
            <person name="Messina E."/>
            <person name="Yakimov M."/>
        </authorList>
    </citation>
    <scope>NUCLEOTIDE SEQUENCE [LARGE SCALE GENOMIC DNA]</scope>
    <source>
        <strain evidence="3 4">AB-hyl4</strain>
    </source>
</reference>
<evidence type="ECO:0000256" key="1">
    <source>
        <dbReference type="SAM" id="MobiDB-lite"/>
    </source>
</evidence>
<keyword evidence="3" id="KW-0808">Transferase</keyword>
<sequence>MARPLRICVLGNFSGRNAGDIAILKGLIHDIEARFDNPYFLVPTINPRFIREHINRHGNVQPVSLLPWAMSAKIFGLPLLHATLTSDVILITDNILFDRRLWNPLYNYLGTLSLILPIAARRGTPVVLYNASLGPVTTTMGRRCLHRLMQACSLVILRDQPSQQLLERLDIPHPAPHFAADCALGTMAVDESAVDRIAERENLFQNPNGTVGFNVNTYLDVFLNKVGRHRNTHGLLDELARAIDRLIEQLDVDILFVITQVMDLKVAQPLKRRIKQQHRVKLISNQRYHDQQIAGVLRRCELLVGMRTHALILAASVGTPVVGIVSYPKTTGFMLSIEQGHHLIHFDTLDEDNLVRHVADAYATRHETRLQLKPIIEREKARAAQGADLLHDFLFRRPDTPPEHPPSMSTPPHERHPLPKPD</sequence>
<feature type="region of interest" description="Disordered" evidence="1">
    <location>
        <begin position="395"/>
        <end position="422"/>
    </location>
</feature>
<dbReference type="Pfam" id="PF04230">
    <property type="entry name" value="PS_pyruv_trans"/>
    <property type="match status" value="1"/>
</dbReference>
<dbReference type="SUPFAM" id="SSF53756">
    <property type="entry name" value="UDP-Glycosyltransferase/glycogen phosphorylase"/>
    <property type="match status" value="1"/>
</dbReference>
<dbReference type="PANTHER" id="PTHR36836">
    <property type="entry name" value="COLANIC ACID BIOSYNTHESIS PROTEIN WCAK"/>
    <property type="match status" value="1"/>
</dbReference>
<dbReference type="Proteomes" id="UP001575105">
    <property type="component" value="Unassembled WGS sequence"/>
</dbReference>
<dbReference type="Gene3D" id="3.40.50.2000">
    <property type="entry name" value="Glycogen Phosphorylase B"/>
    <property type="match status" value="1"/>
</dbReference>
<keyword evidence="4" id="KW-1185">Reference proteome</keyword>
<protein>
    <submittedName>
        <fullName evidence="3">Polysaccharide pyruvyl transferase family protein</fullName>
    </submittedName>
</protein>
<gene>
    <name evidence="3" type="ORF">ACERK3_02040</name>
</gene>
<evidence type="ECO:0000259" key="2">
    <source>
        <dbReference type="Pfam" id="PF04230"/>
    </source>
</evidence>
<proteinExistence type="predicted"/>